<dbReference type="Proteomes" id="UP001610334">
    <property type="component" value="Unassembled WGS sequence"/>
</dbReference>
<reference evidence="2 3" key="1">
    <citation type="submission" date="2024-07" db="EMBL/GenBank/DDBJ databases">
        <title>Section-level genome sequencing and comparative genomics of Aspergillus sections Usti and Cavernicolus.</title>
        <authorList>
            <consortium name="Lawrence Berkeley National Laboratory"/>
            <person name="Nybo J.L."/>
            <person name="Vesth T.C."/>
            <person name="Theobald S."/>
            <person name="Frisvad J.C."/>
            <person name="Larsen T.O."/>
            <person name="Kjaerboelling I."/>
            <person name="Rothschild-Mancinelli K."/>
            <person name="Lyhne E.K."/>
            <person name="Kogle M.E."/>
            <person name="Barry K."/>
            <person name="Clum A."/>
            <person name="Na H."/>
            <person name="Ledsgaard L."/>
            <person name="Lin J."/>
            <person name="Lipzen A."/>
            <person name="Kuo A."/>
            <person name="Riley R."/>
            <person name="Mondo S."/>
            <person name="Labutti K."/>
            <person name="Haridas S."/>
            <person name="Pangalinan J."/>
            <person name="Salamov A.A."/>
            <person name="Simmons B.A."/>
            <person name="Magnuson J.K."/>
            <person name="Chen J."/>
            <person name="Drula E."/>
            <person name="Henrissat B."/>
            <person name="Wiebenga A."/>
            <person name="Lubbers R.J."/>
            <person name="Gomes A.C."/>
            <person name="Makela M.R."/>
            <person name="Stajich J."/>
            <person name="Grigoriev I.V."/>
            <person name="Mortensen U.H."/>
            <person name="De Vries R.P."/>
            <person name="Baker S.E."/>
            <person name="Andersen M.R."/>
        </authorList>
    </citation>
    <scope>NUCLEOTIDE SEQUENCE [LARGE SCALE GENOMIC DNA]</scope>
    <source>
        <strain evidence="2 3">CBS 588.65</strain>
    </source>
</reference>
<feature type="region of interest" description="Disordered" evidence="1">
    <location>
        <begin position="30"/>
        <end position="73"/>
    </location>
</feature>
<name>A0ABR4H618_9EURO</name>
<dbReference type="EMBL" id="JBFXLT010000065">
    <property type="protein sequence ID" value="KAL2810918.1"/>
    <property type="molecule type" value="Genomic_DNA"/>
</dbReference>
<sequence length="73" mass="7887">MTRLSGSSSPLTCRERVDLVIFSSSSTLCSFSSPASTQNIRPRPGGNQARFHSFPSGERSSSSLLLLGKRRKA</sequence>
<protein>
    <submittedName>
        <fullName evidence="2">Uncharacterized protein</fullName>
    </submittedName>
</protein>
<organism evidence="2 3">
    <name type="scientific">Aspergillus granulosus</name>
    <dbReference type="NCBI Taxonomy" id="176169"/>
    <lineage>
        <taxon>Eukaryota</taxon>
        <taxon>Fungi</taxon>
        <taxon>Dikarya</taxon>
        <taxon>Ascomycota</taxon>
        <taxon>Pezizomycotina</taxon>
        <taxon>Eurotiomycetes</taxon>
        <taxon>Eurotiomycetidae</taxon>
        <taxon>Eurotiales</taxon>
        <taxon>Aspergillaceae</taxon>
        <taxon>Aspergillus</taxon>
        <taxon>Aspergillus subgen. Nidulantes</taxon>
    </lineage>
</organism>
<evidence type="ECO:0000313" key="3">
    <source>
        <dbReference type="Proteomes" id="UP001610334"/>
    </source>
</evidence>
<proteinExistence type="predicted"/>
<keyword evidence="3" id="KW-1185">Reference proteome</keyword>
<comment type="caution">
    <text evidence="2">The sequence shown here is derived from an EMBL/GenBank/DDBJ whole genome shotgun (WGS) entry which is preliminary data.</text>
</comment>
<gene>
    <name evidence="2" type="ORF">BJX63DRAFT_400911</name>
</gene>
<evidence type="ECO:0000313" key="2">
    <source>
        <dbReference type="EMBL" id="KAL2810918.1"/>
    </source>
</evidence>
<evidence type="ECO:0000256" key="1">
    <source>
        <dbReference type="SAM" id="MobiDB-lite"/>
    </source>
</evidence>
<accession>A0ABR4H618</accession>